<evidence type="ECO:0000313" key="3">
    <source>
        <dbReference type="Proteomes" id="UP000004259"/>
    </source>
</evidence>
<dbReference type="RefSeq" id="WP_002852348.1">
    <property type="nucleotide sequence ID" value="NZ_ADKM02000122.1"/>
</dbReference>
<accession>E9SFR2</accession>
<protein>
    <submittedName>
        <fullName evidence="2">Acetyltransferase, GNAT family</fullName>
    </submittedName>
</protein>
<dbReference type="GO" id="GO:0016747">
    <property type="term" value="F:acyltransferase activity, transferring groups other than amino-acyl groups"/>
    <property type="evidence" value="ECO:0007669"/>
    <property type="project" value="InterPro"/>
</dbReference>
<proteinExistence type="predicted"/>
<dbReference type="CDD" id="cd04301">
    <property type="entry name" value="NAT_SF"/>
    <property type="match status" value="1"/>
</dbReference>
<organism evidence="2 3">
    <name type="scientific">Ruminococcus albus 8</name>
    <dbReference type="NCBI Taxonomy" id="246199"/>
    <lineage>
        <taxon>Bacteria</taxon>
        <taxon>Bacillati</taxon>
        <taxon>Bacillota</taxon>
        <taxon>Clostridia</taxon>
        <taxon>Eubacteriales</taxon>
        <taxon>Oscillospiraceae</taxon>
        <taxon>Ruminococcus</taxon>
    </lineage>
</organism>
<dbReference type="SUPFAM" id="SSF55729">
    <property type="entry name" value="Acyl-CoA N-acyltransferases (Nat)"/>
    <property type="match status" value="1"/>
</dbReference>
<name>E9SFR2_RUMAL</name>
<keyword evidence="3" id="KW-1185">Reference proteome</keyword>
<dbReference type="Proteomes" id="UP000004259">
    <property type="component" value="Unassembled WGS sequence"/>
</dbReference>
<feature type="domain" description="N-acetyltransferase" evidence="1">
    <location>
        <begin position="1"/>
        <end position="145"/>
    </location>
</feature>
<comment type="caution">
    <text evidence="2">The sequence shown here is derived from an EMBL/GenBank/DDBJ whole genome shotgun (WGS) entry which is preliminary data.</text>
</comment>
<keyword evidence="2" id="KW-0808">Transferase</keyword>
<dbReference type="PROSITE" id="PS51186">
    <property type="entry name" value="GNAT"/>
    <property type="match status" value="1"/>
</dbReference>
<dbReference type="EMBL" id="ADKM02000122">
    <property type="protein sequence ID" value="EGC01916.1"/>
    <property type="molecule type" value="Genomic_DNA"/>
</dbReference>
<dbReference type="InterPro" id="IPR000182">
    <property type="entry name" value="GNAT_dom"/>
</dbReference>
<reference evidence="2 3" key="1">
    <citation type="submission" date="2011-02" db="EMBL/GenBank/DDBJ databases">
        <authorList>
            <person name="Nelson K.E."/>
            <person name="Sutton G."/>
            <person name="Torralba M."/>
            <person name="Durkin S."/>
            <person name="Harkins D."/>
            <person name="Montgomery R."/>
            <person name="Ziemer C."/>
            <person name="Klaassens E."/>
            <person name="Ocuiv P."/>
            <person name="Morrison M."/>
        </authorList>
    </citation>
    <scope>NUCLEOTIDE SEQUENCE [LARGE SCALE GENOMIC DNA]</scope>
    <source>
        <strain evidence="2 3">8</strain>
    </source>
</reference>
<gene>
    <name evidence="2" type="ORF">CUS_7861</name>
</gene>
<dbReference type="Pfam" id="PF00583">
    <property type="entry name" value="Acetyltransf_1"/>
    <property type="match status" value="1"/>
</dbReference>
<sequence length="146" mass="16838">MKYRNMLIDDYDKVYALWLGTKGMGLNDVDDSREGIERYLRRNPSTCFVCEDNDEIIGVILCGNDGRRGYIHHTAVKENRRRQGIGGELVRLAMEALGKEKISKCALVVFERNDIGNGFWEAKGFTERDDLVYRNMALKELKRIDT</sequence>
<dbReference type="STRING" id="246199.CUS_7861"/>
<dbReference type="AlphaFoldDB" id="E9SFR2"/>
<evidence type="ECO:0000259" key="1">
    <source>
        <dbReference type="PROSITE" id="PS51186"/>
    </source>
</evidence>
<dbReference type="Gene3D" id="3.40.630.30">
    <property type="match status" value="1"/>
</dbReference>
<dbReference type="InterPro" id="IPR016181">
    <property type="entry name" value="Acyl_CoA_acyltransferase"/>
</dbReference>
<evidence type="ECO:0000313" key="2">
    <source>
        <dbReference type="EMBL" id="EGC01916.1"/>
    </source>
</evidence>
<dbReference type="eggNOG" id="COG0456">
    <property type="taxonomic scope" value="Bacteria"/>
</dbReference>